<evidence type="ECO:0000313" key="4">
    <source>
        <dbReference type="Proteomes" id="UP000198856"/>
    </source>
</evidence>
<organism evidence="3 4">
    <name type="scientific">Halovenus aranensis</name>
    <dbReference type="NCBI Taxonomy" id="890420"/>
    <lineage>
        <taxon>Archaea</taxon>
        <taxon>Methanobacteriati</taxon>
        <taxon>Methanobacteriota</taxon>
        <taxon>Stenosarchaea group</taxon>
        <taxon>Halobacteria</taxon>
        <taxon>Halobacteriales</taxon>
        <taxon>Haloarculaceae</taxon>
        <taxon>Halovenus</taxon>
    </lineage>
</organism>
<dbReference type="EMBL" id="FNFC01000002">
    <property type="protein sequence ID" value="SDJ30507.1"/>
    <property type="molecule type" value="Genomic_DNA"/>
</dbReference>
<keyword evidence="4" id="KW-1185">Reference proteome</keyword>
<protein>
    <submittedName>
        <fullName evidence="3">Uncharacterized protein</fullName>
    </submittedName>
</protein>
<keyword evidence="2" id="KW-1133">Transmembrane helix</keyword>
<evidence type="ECO:0000313" key="3">
    <source>
        <dbReference type="EMBL" id="SDJ30507.1"/>
    </source>
</evidence>
<name>A0A1G8SMS0_9EURY</name>
<feature type="transmembrane region" description="Helical" evidence="2">
    <location>
        <begin position="12"/>
        <end position="32"/>
    </location>
</feature>
<reference evidence="3 4" key="1">
    <citation type="submission" date="2016-10" db="EMBL/GenBank/DDBJ databases">
        <authorList>
            <person name="de Groot N.N."/>
        </authorList>
    </citation>
    <scope>NUCLEOTIDE SEQUENCE [LARGE SCALE GENOMIC DNA]</scope>
    <source>
        <strain evidence="3 4">IBRC-M10015</strain>
    </source>
</reference>
<gene>
    <name evidence="3" type="ORF">SAMN05216226_10253</name>
</gene>
<sequence>MFAPQFGIDLPIARQLTVILGAAVVGAGALYIRGESRTAADIPATEGPASLPTPGDEVEDQLATLSRRPFRPEEKRRWKETHDDLRDRLRPLALATLTERYNLTEAEANDLLESGAWSENDRAVAFFTDDDGNDAPSLVPWRDGGATAGEQASHVIDELGAIERGDQLLPEGALSTGVDETEQQERGESA</sequence>
<feature type="region of interest" description="Disordered" evidence="1">
    <location>
        <begin position="166"/>
        <end position="190"/>
    </location>
</feature>
<dbReference type="InterPro" id="IPR055693">
    <property type="entry name" value="DUF7269"/>
</dbReference>
<evidence type="ECO:0000256" key="2">
    <source>
        <dbReference type="SAM" id="Phobius"/>
    </source>
</evidence>
<dbReference type="STRING" id="890420.SAMN05216226_10253"/>
<dbReference type="Pfam" id="PF23933">
    <property type="entry name" value="DUF7269"/>
    <property type="match status" value="1"/>
</dbReference>
<dbReference type="Proteomes" id="UP000198856">
    <property type="component" value="Unassembled WGS sequence"/>
</dbReference>
<dbReference type="AlphaFoldDB" id="A0A1G8SMS0"/>
<keyword evidence="2" id="KW-0812">Transmembrane</keyword>
<keyword evidence="2" id="KW-0472">Membrane</keyword>
<accession>A0A1G8SMS0</accession>
<proteinExistence type="predicted"/>
<evidence type="ECO:0000256" key="1">
    <source>
        <dbReference type="SAM" id="MobiDB-lite"/>
    </source>
</evidence>